<dbReference type="SUPFAM" id="SSF54277">
    <property type="entry name" value="CAD &amp; PB1 domains"/>
    <property type="match status" value="1"/>
</dbReference>
<dbReference type="Gene3D" id="1.10.8.10">
    <property type="entry name" value="DNA helicase RuvA subunit, C-terminal domain"/>
    <property type="match status" value="1"/>
</dbReference>
<keyword evidence="1" id="KW-0812">Transmembrane</keyword>
<evidence type="ECO:0000313" key="3">
    <source>
        <dbReference type="EMBL" id="KAL0477143.1"/>
    </source>
</evidence>
<feature type="transmembrane region" description="Helical" evidence="1">
    <location>
        <begin position="119"/>
        <end position="143"/>
    </location>
</feature>
<dbReference type="SMART" id="SM00666">
    <property type="entry name" value="PB1"/>
    <property type="match status" value="1"/>
</dbReference>
<feature type="non-terminal residue" evidence="3">
    <location>
        <position position="311"/>
    </location>
</feature>
<dbReference type="InterPro" id="IPR053793">
    <property type="entry name" value="PB1-like"/>
</dbReference>
<organism evidence="3 4">
    <name type="scientific">Acrasis kona</name>
    <dbReference type="NCBI Taxonomy" id="1008807"/>
    <lineage>
        <taxon>Eukaryota</taxon>
        <taxon>Discoba</taxon>
        <taxon>Heterolobosea</taxon>
        <taxon>Tetramitia</taxon>
        <taxon>Eutetramitia</taxon>
        <taxon>Acrasidae</taxon>
        <taxon>Acrasis</taxon>
    </lineage>
</organism>
<name>A0AAW2YJH3_9EUKA</name>
<dbReference type="CDD" id="cd05992">
    <property type="entry name" value="PB1"/>
    <property type="match status" value="1"/>
</dbReference>
<dbReference type="Pfam" id="PF00564">
    <property type="entry name" value="PB1"/>
    <property type="match status" value="1"/>
</dbReference>
<dbReference type="SUPFAM" id="SSF46934">
    <property type="entry name" value="UBA-like"/>
    <property type="match status" value="1"/>
</dbReference>
<reference evidence="3 4" key="1">
    <citation type="submission" date="2024-03" db="EMBL/GenBank/DDBJ databases">
        <title>The Acrasis kona genome and developmental transcriptomes reveal deep origins of eukaryotic multicellular pathways.</title>
        <authorList>
            <person name="Sheikh S."/>
            <person name="Fu C.-J."/>
            <person name="Brown M.W."/>
            <person name="Baldauf S.L."/>
        </authorList>
    </citation>
    <scope>NUCLEOTIDE SEQUENCE [LARGE SCALE GENOMIC DNA]</scope>
    <source>
        <strain evidence="3 4">ATCC MYA-3509</strain>
    </source>
</reference>
<dbReference type="PROSITE" id="PS51745">
    <property type="entry name" value="PB1"/>
    <property type="match status" value="1"/>
</dbReference>
<dbReference type="InterPro" id="IPR009060">
    <property type="entry name" value="UBA-like_sf"/>
</dbReference>
<accession>A0AAW2YJH3</accession>
<keyword evidence="1" id="KW-1133">Transmembrane helix</keyword>
<comment type="caution">
    <text evidence="3">The sequence shown here is derived from an EMBL/GenBank/DDBJ whole genome shotgun (WGS) entry which is preliminary data.</text>
</comment>
<keyword evidence="4" id="KW-1185">Reference proteome</keyword>
<dbReference type="InterPro" id="IPR000270">
    <property type="entry name" value="PB1_dom"/>
</dbReference>
<dbReference type="EMBL" id="JAOPGA020000144">
    <property type="protein sequence ID" value="KAL0477143.1"/>
    <property type="molecule type" value="Genomic_DNA"/>
</dbReference>
<feature type="transmembrane region" description="Helical" evidence="1">
    <location>
        <begin position="166"/>
        <end position="191"/>
    </location>
</feature>
<keyword evidence="1" id="KW-0472">Membrane</keyword>
<dbReference type="Gene3D" id="3.10.20.90">
    <property type="entry name" value="Phosphatidylinositol 3-kinase Catalytic Subunit, Chain A, domain 1"/>
    <property type="match status" value="1"/>
</dbReference>
<dbReference type="Proteomes" id="UP001431209">
    <property type="component" value="Unassembled WGS sequence"/>
</dbReference>
<feature type="domain" description="PB1" evidence="2">
    <location>
        <begin position="4"/>
        <end position="84"/>
    </location>
</feature>
<evidence type="ECO:0000313" key="4">
    <source>
        <dbReference type="Proteomes" id="UP001431209"/>
    </source>
</evidence>
<dbReference type="AlphaFoldDB" id="A0AAW2YJH3"/>
<evidence type="ECO:0000256" key="1">
    <source>
        <dbReference type="SAM" id="Phobius"/>
    </source>
</evidence>
<gene>
    <name evidence="3" type="ORF">AKO1_005911</name>
</gene>
<proteinExistence type="predicted"/>
<evidence type="ECO:0000259" key="2">
    <source>
        <dbReference type="PROSITE" id="PS51745"/>
    </source>
</evidence>
<sequence length="311" mass="35673">MSDKVSLKITINNGSKRRLNVERITTFEELNMLLKEVMPTQNDLSWSYVDEENELIDVSTNHEWQLAVQSHPSDVVMRVLVKETARPVQPPQPQEHAPHAPQNRQCCGSTLTRFGLPFALFWSIMIHPFLTAIIVCVMGYVTFHHNPSTFQTLTIHAKKHYRKVGIFYAISLLLRCRLCLWFVLIPLFFILSKKVKQHKGQVRERIERFVRQANKVVVEATTVIKETTEQVIENAIVKANQVQKPTVEANVDCGMVEPRVPVESEVYPSLPVEEVGTQYETQLATLCELGFKNEKLNTHLLKNFDGNVDRV</sequence>
<protein>
    <recommendedName>
        <fullName evidence="2">PB1 domain-containing protein</fullName>
    </recommendedName>
</protein>